<dbReference type="GO" id="GO:0006428">
    <property type="term" value="P:isoleucyl-tRNA aminoacylation"/>
    <property type="evidence" value="ECO:0007669"/>
    <property type="project" value="UniProtKB-UniRule"/>
</dbReference>
<dbReference type="CDD" id="cd00818">
    <property type="entry name" value="IleRS_core"/>
    <property type="match status" value="1"/>
</dbReference>
<keyword evidence="6 10" id="KW-0648">Protein biosynthesis</keyword>
<dbReference type="InterPro" id="IPR002301">
    <property type="entry name" value="Ile-tRNA-ligase"/>
</dbReference>
<sequence length="909" mass="104611">MNNKYKDTLILGSTSFDMRAGLKDKEPTIQKFWAEHQIYQQKIKSNQDKPLFMLHDGPPYANGDLHIGHALNKSLKDFIVRWKNASGYHAPFIMGWDTHGLPIETAVTKTGVDRKSMDAASFRELCHQYALEQIQNQINQFTRLGMFTDYATNYLTLRPDYEVSELKLFAKMFNDGLIYKALKPIYWSPSSESALAESEIEYRDIKSPTIFVATKIVENAQLPQDTHLIIWTTTPWTIPANQLIAVGEQMNYAIVKPANDTRHFIVATSLVQQVAEQIGWTNVQVVSHLQGHDLINLQYEHPWYENQFSKIVAGHHVTDEAGSGIVHVAGGFGEDDYMIAKAHGLEPFAPIDNQGKFTPEVADATLEGQFYEDANKIVGMKLQANNKLLKLKFVTHSYPHDWRTKKPVIYRATLQWFVGLNKAKKQILKHVDEIQTRPKWAKERLYQVLDDRTDWTISRQRLWGVPILGFYDQKDELVLNVEILNHTIATIEKLGINAWFSEPADTFLPDAYQNKGLKKEKDILDVWFDSGSSAIALEERFPEFKRPYDIYLEGNDQYRGWFNASMINSVVYDDKAPYKTLISHGMTTDEKGGKMSKSLGNGIDPIEFSNDLGADILRLWVASTDYTDDQKIGPEIIKQVSETYRKIRNTMRFILANLADFNPATDYQKELSSVDKFALHNATIFKNQAAQAYDHYQFNSVYNLTINYVTRDLSSFYLDFIKDILYVEGKNSLRRRQVQTVLFEQLWVLIDILRPILVHTIEEVYQALPWIKTAASVHLLDNKKLDQSQTDDFIEMWTKILDLKTDINKALEEAKNNQVVSKSFEALVELELKDDLKTILNFISIEELAQVLIVSKIVLTPKTNDFVEHKHAWIKIQARKGEKCQRCWAIFETLKDAEICQRCFDVVTK</sequence>
<evidence type="ECO:0000256" key="2">
    <source>
        <dbReference type="ARBA" id="ARBA00022490"/>
    </source>
</evidence>
<feature type="domain" description="Zinc finger FPG/IleRS-type" evidence="12">
    <location>
        <begin position="881"/>
        <end position="906"/>
    </location>
</feature>
<evidence type="ECO:0000313" key="14">
    <source>
        <dbReference type="EMBL" id="PPE05458.1"/>
    </source>
</evidence>
<evidence type="ECO:0000256" key="10">
    <source>
        <dbReference type="HAMAP-Rule" id="MF_02002"/>
    </source>
</evidence>
<comment type="subcellular location">
    <subcellularLocation>
        <location evidence="10">Cytoplasm</location>
    </subcellularLocation>
</comment>
<dbReference type="InterPro" id="IPR009080">
    <property type="entry name" value="tRNAsynth_Ia_anticodon-bd"/>
</dbReference>
<dbReference type="InterPro" id="IPR010663">
    <property type="entry name" value="Znf_FPG/IleRS"/>
</dbReference>
<reference evidence="14 15" key="1">
    <citation type="submission" date="2017-11" db="EMBL/GenBank/DDBJ databases">
        <title>Genome sequence of Entomoplasma lucivorax PIPN-2 (ATCC 49196).</title>
        <authorList>
            <person name="Lo W.-S."/>
            <person name="Gasparich G.E."/>
            <person name="Kuo C.-H."/>
        </authorList>
    </citation>
    <scope>NUCLEOTIDE SEQUENCE [LARGE SCALE GENOMIC DNA]</scope>
    <source>
        <strain evidence="14 15">PIPN-2</strain>
    </source>
</reference>
<dbReference type="GO" id="GO:0005829">
    <property type="term" value="C:cytosol"/>
    <property type="evidence" value="ECO:0007669"/>
    <property type="project" value="TreeGrafter"/>
</dbReference>
<dbReference type="InterPro" id="IPR014729">
    <property type="entry name" value="Rossmann-like_a/b/a_fold"/>
</dbReference>
<dbReference type="InterPro" id="IPR001412">
    <property type="entry name" value="aa-tRNA-synth_I_CS"/>
</dbReference>
<evidence type="ECO:0000256" key="7">
    <source>
        <dbReference type="ARBA" id="ARBA00023146"/>
    </source>
</evidence>
<comment type="cofactor">
    <cofactor evidence="10">
        <name>Zn(2+)</name>
        <dbReference type="ChEBI" id="CHEBI:29105"/>
    </cofactor>
    <text evidence="10">Binds 1 zinc ion per subunit.</text>
</comment>
<dbReference type="SUPFAM" id="SSF47323">
    <property type="entry name" value="Anticodon-binding domain of a subclass of class I aminoacyl-tRNA synthetases"/>
    <property type="match status" value="1"/>
</dbReference>
<evidence type="ECO:0000256" key="6">
    <source>
        <dbReference type="ARBA" id="ARBA00022917"/>
    </source>
</evidence>
<keyword evidence="10" id="KW-0862">Zinc</keyword>
<keyword evidence="15" id="KW-1185">Reference proteome</keyword>
<keyword evidence="2 10" id="KW-0963">Cytoplasm</keyword>
<dbReference type="Proteomes" id="UP000237865">
    <property type="component" value="Unassembled WGS sequence"/>
</dbReference>
<keyword evidence="3 10" id="KW-0436">Ligase</keyword>
<evidence type="ECO:0000256" key="4">
    <source>
        <dbReference type="ARBA" id="ARBA00022741"/>
    </source>
</evidence>
<evidence type="ECO:0000259" key="11">
    <source>
        <dbReference type="Pfam" id="PF00133"/>
    </source>
</evidence>
<accession>A0A2S5RDT2</accession>
<feature type="binding site" evidence="10">
    <location>
        <position position="884"/>
    </location>
    <ligand>
        <name>Zn(2+)</name>
        <dbReference type="ChEBI" id="CHEBI:29105"/>
    </ligand>
</feature>
<keyword evidence="5 10" id="KW-0067">ATP-binding</keyword>
<feature type="short sequence motif" description="'HIGH' region" evidence="10">
    <location>
        <begin position="59"/>
        <end position="69"/>
    </location>
</feature>
<evidence type="ECO:0000256" key="3">
    <source>
        <dbReference type="ARBA" id="ARBA00022598"/>
    </source>
</evidence>
<evidence type="ECO:0000313" key="15">
    <source>
        <dbReference type="Proteomes" id="UP000237865"/>
    </source>
</evidence>
<evidence type="ECO:0000256" key="9">
    <source>
        <dbReference type="ARBA" id="ARBA00048359"/>
    </source>
</evidence>
<dbReference type="InterPro" id="IPR013155">
    <property type="entry name" value="M/V/L/I-tRNA-synth_anticd-bd"/>
</dbReference>
<proteinExistence type="inferred from homology"/>
<dbReference type="Pfam" id="PF06827">
    <property type="entry name" value="zf-FPG_IleRS"/>
    <property type="match status" value="1"/>
</dbReference>
<comment type="similarity">
    <text evidence="1 10">Belongs to the class-I aminoacyl-tRNA synthetase family. IleS type 1 subfamily.</text>
</comment>
<feature type="domain" description="Aminoacyl-tRNA synthetase class Ia" evidence="11">
    <location>
        <begin position="29"/>
        <end position="632"/>
    </location>
</feature>
<dbReference type="Pfam" id="PF00133">
    <property type="entry name" value="tRNA-synt_1"/>
    <property type="match status" value="1"/>
</dbReference>
<feature type="binding site" evidence="10">
    <location>
        <position position="903"/>
    </location>
    <ligand>
        <name>Zn(2+)</name>
        <dbReference type="ChEBI" id="CHEBI:29105"/>
    </ligand>
</feature>
<feature type="binding site" evidence="10">
    <location>
        <position position="887"/>
    </location>
    <ligand>
        <name>Zn(2+)</name>
        <dbReference type="ChEBI" id="CHEBI:29105"/>
    </ligand>
</feature>
<dbReference type="GO" id="GO:0008270">
    <property type="term" value="F:zinc ion binding"/>
    <property type="evidence" value="ECO:0007669"/>
    <property type="project" value="UniProtKB-UniRule"/>
</dbReference>
<comment type="domain">
    <text evidence="10">IleRS has two distinct active sites: one for aminoacylation and one for editing. The misactivated valine is translocated from the active site to the editing site, which sterically excludes the correctly activated isoleucine. The single editing site contains two valyl binding pockets, one specific for each substrate (Val-AMP or Val-tRNA(Ile)).</text>
</comment>
<dbReference type="HAMAP" id="MF_02002">
    <property type="entry name" value="Ile_tRNA_synth_type1"/>
    <property type="match status" value="1"/>
</dbReference>
<evidence type="ECO:0000256" key="5">
    <source>
        <dbReference type="ARBA" id="ARBA00022840"/>
    </source>
</evidence>
<evidence type="ECO:0000256" key="8">
    <source>
        <dbReference type="ARBA" id="ARBA00025217"/>
    </source>
</evidence>
<dbReference type="GO" id="GO:0005524">
    <property type="term" value="F:ATP binding"/>
    <property type="evidence" value="ECO:0007669"/>
    <property type="project" value="UniProtKB-UniRule"/>
</dbReference>
<dbReference type="Pfam" id="PF08264">
    <property type="entry name" value="Anticodon_1"/>
    <property type="match status" value="1"/>
</dbReference>
<dbReference type="FunFam" id="3.40.50.620:FF:000152">
    <property type="entry name" value="Isoleucine--tRNA ligase"/>
    <property type="match status" value="1"/>
</dbReference>
<dbReference type="NCBIfam" id="TIGR00392">
    <property type="entry name" value="ileS"/>
    <property type="match status" value="1"/>
</dbReference>
<dbReference type="CDD" id="cd07960">
    <property type="entry name" value="Anticodon_Ia_Ile_BEm"/>
    <property type="match status" value="1"/>
</dbReference>
<dbReference type="AlphaFoldDB" id="A0A2S5RDT2"/>
<protein>
    <recommendedName>
        <fullName evidence="10">Isoleucine--tRNA ligase</fullName>
        <ecNumber evidence="10">6.1.1.5</ecNumber>
    </recommendedName>
    <alternativeName>
        <fullName evidence="10">Isoleucyl-tRNA synthetase</fullName>
        <shortName evidence="10">IleRS</shortName>
    </alternativeName>
</protein>
<evidence type="ECO:0000256" key="1">
    <source>
        <dbReference type="ARBA" id="ARBA00006887"/>
    </source>
</evidence>
<dbReference type="PANTHER" id="PTHR42765">
    <property type="entry name" value="SOLEUCYL-TRNA SYNTHETASE"/>
    <property type="match status" value="1"/>
</dbReference>
<dbReference type="PANTHER" id="PTHR42765:SF1">
    <property type="entry name" value="ISOLEUCINE--TRNA LIGASE, MITOCHONDRIAL"/>
    <property type="match status" value="1"/>
</dbReference>
<name>A0A2S5RDT2_9MOLU</name>
<dbReference type="SUPFAM" id="SSF50677">
    <property type="entry name" value="ValRS/IleRS/LeuRS editing domain"/>
    <property type="match status" value="1"/>
</dbReference>
<feature type="short sequence motif" description="'KMSKS' region" evidence="10">
    <location>
        <begin position="594"/>
        <end position="598"/>
    </location>
</feature>
<comment type="function">
    <text evidence="8 10">Catalyzes the attachment of isoleucine to tRNA(Ile). As IleRS can inadvertently accommodate and process structurally similar amino acids such as valine, to avoid such errors it has two additional distinct tRNA(Ile)-dependent editing activities. One activity is designated as 'pretransfer' editing and involves the hydrolysis of activated Val-AMP. The other activity is designated 'posttransfer' editing and involves deacylation of mischarged Val-tRNA(Ile).</text>
</comment>
<dbReference type="InterPro" id="IPR009008">
    <property type="entry name" value="Val/Leu/Ile-tRNA-synth_edit"/>
</dbReference>
<comment type="subunit">
    <text evidence="10">Monomer.</text>
</comment>
<dbReference type="GO" id="GO:0004822">
    <property type="term" value="F:isoleucine-tRNA ligase activity"/>
    <property type="evidence" value="ECO:0007669"/>
    <property type="project" value="UniProtKB-UniRule"/>
</dbReference>
<feature type="binding site" evidence="10">
    <location>
        <position position="900"/>
    </location>
    <ligand>
        <name>Zn(2+)</name>
        <dbReference type="ChEBI" id="CHEBI:29105"/>
    </ligand>
</feature>
<evidence type="ECO:0000259" key="12">
    <source>
        <dbReference type="Pfam" id="PF06827"/>
    </source>
</evidence>
<feature type="binding site" evidence="10">
    <location>
        <position position="597"/>
    </location>
    <ligand>
        <name>ATP</name>
        <dbReference type="ChEBI" id="CHEBI:30616"/>
    </ligand>
</feature>
<dbReference type="Gene3D" id="1.10.730.20">
    <property type="match status" value="1"/>
</dbReference>
<dbReference type="GO" id="GO:0002161">
    <property type="term" value="F:aminoacyl-tRNA deacylase activity"/>
    <property type="evidence" value="ECO:0007669"/>
    <property type="project" value="InterPro"/>
</dbReference>
<dbReference type="EC" id="6.1.1.5" evidence="10"/>
<comment type="caution">
    <text evidence="14">The sequence shown here is derived from an EMBL/GenBank/DDBJ whole genome shotgun (WGS) entry which is preliminary data.</text>
</comment>
<comment type="catalytic activity">
    <reaction evidence="9 10">
        <text>tRNA(Ile) + L-isoleucine + ATP = L-isoleucyl-tRNA(Ile) + AMP + diphosphate</text>
        <dbReference type="Rhea" id="RHEA:11060"/>
        <dbReference type="Rhea" id="RHEA-COMP:9666"/>
        <dbReference type="Rhea" id="RHEA-COMP:9695"/>
        <dbReference type="ChEBI" id="CHEBI:30616"/>
        <dbReference type="ChEBI" id="CHEBI:33019"/>
        <dbReference type="ChEBI" id="CHEBI:58045"/>
        <dbReference type="ChEBI" id="CHEBI:78442"/>
        <dbReference type="ChEBI" id="CHEBI:78528"/>
        <dbReference type="ChEBI" id="CHEBI:456215"/>
        <dbReference type="EC" id="6.1.1.5"/>
    </reaction>
</comment>
<dbReference type="PRINTS" id="PR00984">
    <property type="entry name" value="TRNASYNTHILE"/>
</dbReference>
<dbReference type="Gene3D" id="3.40.50.620">
    <property type="entry name" value="HUPs"/>
    <property type="match status" value="2"/>
</dbReference>
<dbReference type="InterPro" id="IPR033708">
    <property type="entry name" value="Anticodon_Ile_BEm"/>
</dbReference>
<evidence type="ECO:0000259" key="13">
    <source>
        <dbReference type="Pfam" id="PF08264"/>
    </source>
</evidence>
<feature type="domain" description="Methionyl/Valyl/Leucyl/Isoleucyl-tRNA synthetase anticodon-binding" evidence="13">
    <location>
        <begin position="675"/>
        <end position="827"/>
    </location>
</feature>
<dbReference type="RefSeq" id="WP_028126379.1">
    <property type="nucleotide sequence ID" value="NZ_PHNE01000002.1"/>
</dbReference>
<dbReference type="STRING" id="1399797.GCA_000518285_00220"/>
<keyword evidence="10" id="KW-0479">Metal-binding</keyword>
<dbReference type="InterPro" id="IPR023585">
    <property type="entry name" value="Ile-tRNA-ligase_type1"/>
</dbReference>
<dbReference type="SUPFAM" id="SSF52374">
    <property type="entry name" value="Nucleotidylyl transferase"/>
    <property type="match status" value="1"/>
</dbReference>
<dbReference type="PROSITE" id="PS00178">
    <property type="entry name" value="AA_TRNA_LIGASE_I"/>
    <property type="match status" value="1"/>
</dbReference>
<dbReference type="InterPro" id="IPR002300">
    <property type="entry name" value="aa-tRNA-synth_Ia"/>
</dbReference>
<organism evidence="14 15">
    <name type="scientific">Williamsoniiplasma lucivorax</name>
    <dbReference type="NCBI Taxonomy" id="209274"/>
    <lineage>
        <taxon>Bacteria</taxon>
        <taxon>Bacillati</taxon>
        <taxon>Mycoplasmatota</taxon>
        <taxon>Mollicutes</taxon>
        <taxon>Entomoplasmatales</taxon>
        <taxon>Williamsoniiplasma</taxon>
    </lineage>
</organism>
<dbReference type="EMBL" id="PHNE01000002">
    <property type="protein sequence ID" value="PPE05458.1"/>
    <property type="molecule type" value="Genomic_DNA"/>
</dbReference>
<dbReference type="GO" id="GO:0000049">
    <property type="term" value="F:tRNA binding"/>
    <property type="evidence" value="ECO:0007669"/>
    <property type="project" value="InterPro"/>
</dbReference>
<keyword evidence="7 10" id="KW-0030">Aminoacyl-tRNA synthetase</keyword>
<dbReference type="InterPro" id="IPR050081">
    <property type="entry name" value="Ile-tRNA_ligase"/>
</dbReference>
<dbReference type="Gene3D" id="1.10.10.830">
    <property type="entry name" value="Ile-tRNA synthetase CP2 domain-like"/>
    <property type="match status" value="1"/>
</dbReference>
<gene>
    <name evidence="10 14" type="primary">ileS</name>
    <name evidence="14" type="ORF">ELUCI_v1c05510</name>
</gene>
<feature type="binding site" evidence="10">
    <location>
        <position position="553"/>
    </location>
    <ligand>
        <name>L-isoleucyl-5'-AMP</name>
        <dbReference type="ChEBI" id="CHEBI:178002"/>
    </ligand>
</feature>
<keyword evidence="4 10" id="KW-0547">Nucleotide-binding</keyword>